<dbReference type="Proteomes" id="UP000182344">
    <property type="component" value="Unassembled WGS sequence"/>
</dbReference>
<dbReference type="STRING" id="1805376.AUK05_01900"/>
<dbReference type="AlphaFoldDB" id="A0A1J5I439"/>
<accession>A0A1J5I439</accession>
<gene>
    <name evidence="2" type="ORF">AUK05_01900</name>
</gene>
<dbReference type="InterPro" id="IPR036291">
    <property type="entry name" value="NAD(P)-bd_dom_sf"/>
</dbReference>
<evidence type="ECO:0000313" key="3">
    <source>
        <dbReference type="Proteomes" id="UP000182344"/>
    </source>
</evidence>
<sequence>MKINHAIIGCGHIAPSHVYGCRKNDVNIFTCFDINIDKAKKFAEFHNIPSVSNSYEEILNNKTIDSVSICTPHNTHAQLTIKALNAGKNVVVEKPIALSVSDGEMMIETAKKNNKVLSVISQHRYNGVIMEIKKSLDNGVFGSITMVNATLNCQKNKEYYIDSNWRGTLEQEGGSSLIN</sequence>
<evidence type="ECO:0000259" key="1">
    <source>
        <dbReference type="Pfam" id="PF01408"/>
    </source>
</evidence>
<dbReference type="SUPFAM" id="SSF51735">
    <property type="entry name" value="NAD(P)-binding Rossmann-fold domains"/>
    <property type="match status" value="1"/>
</dbReference>
<dbReference type="InterPro" id="IPR000683">
    <property type="entry name" value="Gfo/Idh/MocA-like_OxRdtase_N"/>
</dbReference>
<comment type="caution">
    <text evidence="2">The sequence shown here is derived from an EMBL/GenBank/DDBJ whole genome shotgun (WGS) entry which is preliminary data.</text>
</comment>
<dbReference type="PANTHER" id="PTHR43249">
    <property type="entry name" value="UDP-N-ACETYL-2-AMINO-2-DEOXY-D-GLUCURONATE OXIDASE"/>
    <property type="match status" value="1"/>
</dbReference>
<dbReference type="InterPro" id="IPR052515">
    <property type="entry name" value="Gfo/Idh/MocA_Oxidoreductase"/>
</dbReference>
<dbReference type="PANTHER" id="PTHR43249:SF1">
    <property type="entry name" value="D-GLUCOSIDE 3-DEHYDROGENASE"/>
    <property type="match status" value="1"/>
</dbReference>
<dbReference type="Gene3D" id="3.40.50.720">
    <property type="entry name" value="NAD(P)-binding Rossmann-like Domain"/>
    <property type="match status" value="1"/>
</dbReference>
<name>A0A1J5I439_9BACT</name>
<dbReference type="GO" id="GO:0000166">
    <property type="term" value="F:nucleotide binding"/>
    <property type="evidence" value="ECO:0007669"/>
    <property type="project" value="InterPro"/>
</dbReference>
<dbReference type="EMBL" id="MNZO01000026">
    <property type="protein sequence ID" value="OIP87182.1"/>
    <property type="molecule type" value="Genomic_DNA"/>
</dbReference>
<evidence type="ECO:0000313" key="2">
    <source>
        <dbReference type="EMBL" id="OIP87182.1"/>
    </source>
</evidence>
<organism evidence="2 3">
    <name type="scientific">Candidatus Shapirobacteria bacterium CG2_30_35_20</name>
    <dbReference type="NCBI Taxonomy" id="1805376"/>
    <lineage>
        <taxon>Bacteria</taxon>
        <taxon>Candidatus Shapironibacteriota</taxon>
    </lineage>
</organism>
<dbReference type="Pfam" id="PF01408">
    <property type="entry name" value="GFO_IDH_MocA"/>
    <property type="match status" value="1"/>
</dbReference>
<feature type="domain" description="Gfo/Idh/MocA-like oxidoreductase N-terminal" evidence="1">
    <location>
        <begin position="3"/>
        <end position="119"/>
    </location>
</feature>
<protein>
    <recommendedName>
        <fullName evidence="1">Gfo/Idh/MocA-like oxidoreductase N-terminal domain-containing protein</fullName>
    </recommendedName>
</protein>
<dbReference type="Gene3D" id="3.30.360.10">
    <property type="entry name" value="Dihydrodipicolinate Reductase, domain 2"/>
    <property type="match status" value="1"/>
</dbReference>
<proteinExistence type="predicted"/>
<reference evidence="2 3" key="1">
    <citation type="journal article" date="2016" name="Environ. Microbiol.">
        <title>Genomic resolution of a cold subsurface aquifer community provides metabolic insights for novel microbes adapted to high CO concentrations.</title>
        <authorList>
            <person name="Probst A.J."/>
            <person name="Castelle C.J."/>
            <person name="Singh A."/>
            <person name="Brown C.T."/>
            <person name="Anantharaman K."/>
            <person name="Sharon I."/>
            <person name="Hug L.A."/>
            <person name="Burstein D."/>
            <person name="Emerson J.B."/>
            <person name="Thomas B.C."/>
            <person name="Banfield J.F."/>
        </authorList>
    </citation>
    <scope>NUCLEOTIDE SEQUENCE [LARGE SCALE GENOMIC DNA]</scope>
    <source>
        <strain evidence="2">CG2_30_35_20</strain>
    </source>
</reference>